<dbReference type="Proteomes" id="UP000011715">
    <property type="component" value="Unassembled WGS sequence"/>
</dbReference>
<organism evidence="2 3">
    <name type="scientific">Magnaporthiopsis poae (strain ATCC 64411 / 73-15)</name>
    <name type="common">Kentucky bluegrass fungus</name>
    <name type="synonym">Magnaporthe poae</name>
    <dbReference type="NCBI Taxonomy" id="644358"/>
    <lineage>
        <taxon>Eukaryota</taxon>
        <taxon>Fungi</taxon>
        <taxon>Dikarya</taxon>
        <taxon>Ascomycota</taxon>
        <taxon>Pezizomycotina</taxon>
        <taxon>Sordariomycetes</taxon>
        <taxon>Sordariomycetidae</taxon>
        <taxon>Magnaporthales</taxon>
        <taxon>Magnaporthaceae</taxon>
        <taxon>Magnaporthiopsis</taxon>
    </lineage>
</organism>
<sequence length="351" mass="39052">MVCSSHGWPRVPATGRTAERGEGTSGEMLITASCLLYFTTCTSPQPRPSPKMALCRLDRSTPVALHRWAVIASCVFPVVEPRRALFLRTNLWRCKVSSRFRQMAGVFPWRPADSGRVASRQPAHCPFAHRPLSWCSTPSSFRWPIGLGSVLAPSREQFFLAEKQEPKLESLRETGRLGRPGSRVTSDPCSLLESGLAWILFFLFRSRLISRDPPSSGHDRPRYFRSQPPSNSQAECRWLECFARGCCLSPVLLVSHRSPAFLQTPLIPHASLVASLMPSCIGRPPRQASSARTGDPDFPSMTLFVVRLNLPVSLLCASAACLGNHIPLWLRAPSHPLRTWEKQGAPRVHLE</sequence>
<accession>A0A0C4EBB5</accession>
<evidence type="ECO:0000313" key="1">
    <source>
        <dbReference type="EMBL" id="KLU91442.1"/>
    </source>
</evidence>
<keyword evidence="3" id="KW-1185">Reference proteome</keyword>
<dbReference type="EMBL" id="ADBL01002557">
    <property type="status" value="NOT_ANNOTATED_CDS"/>
    <property type="molecule type" value="Genomic_DNA"/>
</dbReference>
<evidence type="ECO:0000313" key="3">
    <source>
        <dbReference type="Proteomes" id="UP000011715"/>
    </source>
</evidence>
<gene>
    <name evidence="1" type="ORF">MAPG_09962</name>
</gene>
<reference evidence="2" key="4">
    <citation type="journal article" date="2015" name="G3 (Bethesda)">
        <title>Genome sequences of three phytopathogenic species of the Magnaporthaceae family of fungi.</title>
        <authorList>
            <person name="Okagaki L.H."/>
            <person name="Nunes C.C."/>
            <person name="Sailsbery J."/>
            <person name="Clay B."/>
            <person name="Brown D."/>
            <person name="John T."/>
            <person name="Oh Y."/>
            <person name="Young N."/>
            <person name="Fitzgerald M."/>
            <person name="Haas B.J."/>
            <person name="Zeng Q."/>
            <person name="Young S."/>
            <person name="Adiconis X."/>
            <person name="Fan L."/>
            <person name="Levin J.Z."/>
            <person name="Mitchell T.K."/>
            <person name="Okubara P.A."/>
            <person name="Farman M.L."/>
            <person name="Kohn L.M."/>
            <person name="Birren B."/>
            <person name="Ma L.-J."/>
            <person name="Dean R.A."/>
        </authorList>
    </citation>
    <scope>NUCLEOTIDE SEQUENCE</scope>
    <source>
        <strain evidence="2">ATCC 64411 / 73-15</strain>
    </source>
</reference>
<protein>
    <submittedName>
        <fullName evidence="1 2">Uncharacterized protein</fullName>
    </submittedName>
</protein>
<reference evidence="2" key="5">
    <citation type="submission" date="2015-06" db="UniProtKB">
        <authorList>
            <consortium name="EnsemblFungi"/>
        </authorList>
    </citation>
    <scope>IDENTIFICATION</scope>
    <source>
        <strain evidence="2">ATCC 64411</strain>
    </source>
</reference>
<reference evidence="1" key="2">
    <citation type="submission" date="2010-05" db="EMBL/GenBank/DDBJ databases">
        <title>The Genome Sequence of Magnaporthe poae strain ATCC 64411.</title>
        <authorList>
            <consortium name="The Broad Institute Genome Sequencing Platform"/>
            <consortium name="Broad Institute Genome Sequencing Center for Infectious Disease"/>
            <person name="Ma L.-J."/>
            <person name="Dead R."/>
            <person name="Young S."/>
            <person name="Zeng Q."/>
            <person name="Koehrsen M."/>
            <person name="Alvarado L."/>
            <person name="Berlin A."/>
            <person name="Chapman S.B."/>
            <person name="Chen Z."/>
            <person name="Freedman E."/>
            <person name="Gellesch M."/>
            <person name="Goldberg J."/>
            <person name="Griggs A."/>
            <person name="Gujja S."/>
            <person name="Heilman E.R."/>
            <person name="Heiman D."/>
            <person name="Hepburn T."/>
            <person name="Howarth C."/>
            <person name="Jen D."/>
            <person name="Larson L."/>
            <person name="Mehta T."/>
            <person name="Neiman D."/>
            <person name="Pearson M."/>
            <person name="Roberts A."/>
            <person name="Saif S."/>
            <person name="Shea T."/>
            <person name="Shenoy N."/>
            <person name="Sisk P."/>
            <person name="Stolte C."/>
            <person name="Sykes S."/>
            <person name="Walk T."/>
            <person name="White J."/>
            <person name="Yandava C."/>
            <person name="Haas B."/>
            <person name="Nusbaum C."/>
            <person name="Birren B."/>
        </authorList>
    </citation>
    <scope>NUCLEOTIDE SEQUENCE</scope>
    <source>
        <strain evidence="1">ATCC 64411</strain>
    </source>
</reference>
<evidence type="ECO:0000313" key="2">
    <source>
        <dbReference type="EnsemblFungi" id="MAPG_09962T0"/>
    </source>
</evidence>
<proteinExistence type="predicted"/>
<dbReference type="VEuPathDB" id="FungiDB:MAPG_09962"/>
<dbReference type="AlphaFoldDB" id="A0A0C4EBB5"/>
<dbReference type="EMBL" id="GL876977">
    <property type="protein sequence ID" value="KLU91442.1"/>
    <property type="molecule type" value="Genomic_DNA"/>
</dbReference>
<dbReference type="EnsemblFungi" id="MAPG_09962T0">
    <property type="protein sequence ID" value="MAPG_09962T0"/>
    <property type="gene ID" value="MAPG_09962"/>
</dbReference>
<reference evidence="1" key="3">
    <citation type="submission" date="2011-03" db="EMBL/GenBank/DDBJ databases">
        <title>Annotation of Magnaporthe poae ATCC 64411.</title>
        <authorList>
            <person name="Ma L.-J."/>
            <person name="Dead R."/>
            <person name="Young S.K."/>
            <person name="Zeng Q."/>
            <person name="Gargeya S."/>
            <person name="Fitzgerald M."/>
            <person name="Haas B."/>
            <person name="Abouelleil A."/>
            <person name="Alvarado L."/>
            <person name="Arachchi H.M."/>
            <person name="Berlin A."/>
            <person name="Brown A."/>
            <person name="Chapman S.B."/>
            <person name="Chen Z."/>
            <person name="Dunbar C."/>
            <person name="Freedman E."/>
            <person name="Gearin G."/>
            <person name="Gellesch M."/>
            <person name="Goldberg J."/>
            <person name="Griggs A."/>
            <person name="Gujja S."/>
            <person name="Heiman D."/>
            <person name="Howarth C."/>
            <person name="Larson L."/>
            <person name="Lui A."/>
            <person name="MacDonald P.J.P."/>
            <person name="Mehta T."/>
            <person name="Montmayeur A."/>
            <person name="Murphy C."/>
            <person name="Neiman D."/>
            <person name="Pearson M."/>
            <person name="Priest M."/>
            <person name="Roberts A."/>
            <person name="Saif S."/>
            <person name="Shea T."/>
            <person name="Shenoy N."/>
            <person name="Sisk P."/>
            <person name="Stolte C."/>
            <person name="Sykes S."/>
            <person name="Yandava C."/>
            <person name="Wortman J."/>
            <person name="Nusbaum C."/>
            <person name="Birren B."/>
        </authorList>
    </citation>
    <scope>NUCLEOTIDE SEQUENCE</scope>
    <source>
        <strain evidence="1">ATCC 64411</strain>
    </source>
</reference>
<reference evidence="3" key="1">
    <citation type="submission" date="2010-05" db="EMBL/GenBank/DDBJ databases">
        <title>The genome sequence of Magnaporthe poae strain ATCC 64411.</title>
        <authorList>
            <person name="Ma L.-J."/>
            <person name="Dead R."/>
            <person name="Young S."/>
            <person name="Zeng Q."/>
            <person name="Koehrsen M."/>
            <person name="Alvarado L."/>
            <person name="Berlin A."/>
            <person name="Chapman S.B."/>
            <person name="Chen Z."/>
            <person name="Freedman E."/>
            <person name="Gellesch M."/>
            <person name="Goldberg J."/>
            <person name="Griggs A."/>
            <person name="Gujja S."/>
            <person name="Heilman E.R."/>
            <person name="Heiman D."/>
            <person name="Hepburn T."/>
            <person name="Howarth C."/>
            <person name="Jen D."/>
            <person name="Larson L."/>
            <person name="Mehta T."/>
            <person name="Neiman D."/>
            <person name="Pearson M."/>
            <person name="Roberts A."/>
            <person name="Saif S."/>
            <person name="Shea T."/>
            <person name="Shenoy N."/>
            <person name="Sisk P."/>
            <person name="Stolte C."/>
            <person name="Sykes S."/>
            <person name="Walk T."/>
            <person name="White J."/>
            <person name="Yandava C."/>
            <person name="Haas B."/>
            <person name="Nusbaum C."/>
            <person name="Birren B."/>
        </authorList>
    </citation>
    <scope>NUCLEOTIDE SEQUENCE [LARGE SCALE GENOMIC DNA]</scope>
    <source>
        <strain evidence="3">ATCC 64411 / 73-15</strain>
    </source>
</reference>
<name>A0A0C4EBB5_MAGP6</name>